<organism evidence="1 2">
    <name type="scientific">Ornithobacterium rhinotracheale</name>
    <dbReference type="NCBI Taxonomy" id="28251"/>
    <lineage>
        <taxon>Bacteria</taxon>
        <taxon>Pseudomonadati</taxon>
        <taxon>Bacteroidota</taxon>
        <taxon>Flavobacteriia</taxon>
        <taxon>Flavobacteriales</taxon>
        <taxon>Weeksellaceae</taxon>
        <taxon>Ornithobacterium</taxon>
    </lineage>
</organism>
<dbReference type="Proteomes" id="UP000287701">
    <property type="component" value="Chromosome"/>
</dbReference>
<dbReference type="EMBL" id="CP035107">
    <property type="protein sequence ID" value="QAR30852.1"/>
    <property type="molecule type" value="Genomic_DNA"/>
</dbReference>
<protein>
    <recommendedName>
        <fullName evidence="3">Aspartyl protease</fullName>
    </recommendedName>
</protein>
<dbReference type="RefSeq" id="WP_128501320.1">
    <property type="nucleotide sequence ID" value="NZ_CP035107.1"/>
</dbReference>
<dbReference type="InterPro" id="IPR021109">
    <property type="entry name" value="Peptidase_aspartic_dom_sf"/>
</dbReference>
<sequence>MKFPITLFDKHILLHSNENIILVDTGSPVTIHSENQITFCNQTFDCSKEYFGVTVERLSDMLGSPITTLMGTDILSEFIVVYDYENQMIEFKSHENQLEGNIVEITQNMGLSMIDLILQGEQVKVFIDTGAKISYIDKKFTQDFESQGTLEDFNPMIGEFTTESYTLDADFEGNKFSVLFGNLPEMFQAILSLSGVAGVIGYDFFNHFNVSMDLKNNLLSYKK</sequence>
<evidence type="ECO:0008006" key="3">
    <source>
        <dbReference type="Google" id="ProtNLM"/>
    </source>
</evidence>
<evidence type="ECO:0000313" key="2">
    <source>
        <dbReference type="Proteomes" id="UP000287701"/>
    </source>
</evidence>
<proteinExistence type="predicted"/>
<name>A0A3R5XUK4_ORNRH</name>
<accession>A0A3R5XUK4</accession>
<dbReference type="SUPFAM" id="SSF50630">
    <property type="entry name" value="Acid proteases"/>
    <property type="match status" value="1"/>
</dbReference>
<gene>
    <name evidence="1" type="ORF">EQP59_05650</name>
</gene>
<dbReference type="OrthoDB" id="3521766at2"/>
<reference evidence="1 2" key="1">
    <citation type="submission" date="2019-01" db="EMBL/GenBank/DDBJ databases">
        <title>Whole Genome of Ornithobacterium rhinotracheale FARPER-174b.</title>
        <authorList>
            <person name="Tataje-Lavanda L.A."/>
            <person name="Montalvan A."/>
            <person name="Montesinos R."/>
            <person name="Zimic M."/>
            <person name="Fernandez-Sanchez M."/>
            <person name="Fernandez-Diaz M."/>
        </authorList>
    </citation>
    <scope>NUCLEOTIDE SEQUENCE [LARGE SCALE GENOMIC DNA]</scope>
    <source>
        <strain evidence="1 2">FARPER-174b</strain>
    </source>
</reference>
<dbReference type="Gene3D" id="2.40.70.10">
    <property type="entry name" value="Acid Proteases"/>
    <property type="match status" value="1"/>
</dbReference>
<dbReference type="AlphaFoldDB" id="A0A3R5XUK4"/>
<evidence type="ECO:0000313" key="1">
    <source>
        <dbReference type="EMBL" id="QAR30852.1"/>
    </source>
</evidence>